<evidence type="ECO:0000313" key="4">
    <source>
        <dbReference type="EnsemblMetazoa" id="SMAR014622-PA"/>
    </source>
</evidence>
<keyword evidence="5" id="KW-1185">Reference proteome</keyword>
<dbReference type="Proteomes" id="UP000014500">
    <property type="component" value="Unassembled WGS sequence"/>
</dbReference>
<feature type="compositionally biased region" description="Polar residues" evidence="2">
    <location>
        <begin position="241"/>
        <end position="251"/>
    </location>
</feature>
<dbReference type="SUPFAM" id="SSF49879">
    <property type="entry name" value="SMAD/FHA domain"/>
    <property type="match status" value="1"/>
</dbReference>
<dbReference type="STRING" id="126957.T1JL92"/>
<dbReference type="InterPro" id="IPR000253">
    <property type="entry name" value="FHA_dom"/>
</dbReference>
<dbReference type="InterPro" id="IPR008984">
    <property type="entry name" value="SMAD_FHA_dom_sf"/>
</dbReference>
<dbReference type="FunFam" id="2.60.200.20:FF:000004">
    <property type="entry name" value="pleckstrin homology-like domain family B member 1 isoform X1"/>
    <property type="match status" value="1"/>
</dbReference>
<reference evidence="4" key="2">
    <citation type="submission" date="2015-02" db="UniProtKB">
        <authorList>
            <consortium name="EnsemblMetazoa"/>
        </authorList>
    </citation>
    <scope>IDENTIFICATION</scope>
</reference>
<feature type="domain" description="FHA" evidence="3">
    <location>
        <begin position="69"/>
        <end position="129"/>
    </location>
</feature>
<dbReference type="EnsemblMetazoa" id="SMAR014622-RA">
    <property type="protein sequence ID" value="SMAR014622-PA"/>
    <property type="gene ID" value="SMAR014622"/>
</dbReference>
<name>T1JL92_STRMM</name>
<evidence type="ECO:0000256" key="2">
    <source>
        <dbReference type="SAM" id="MobiDB-lite"/>
    </source>
</evidence>
<proteinExistence type="predicted"/>
<dbReference type="Gene3D" id="2.60.200.20">
    <property type="match status" value="1"/>
</dbReference>
<feature type="region of interest" description="Disordered" evidence="2">
    <location>
        <begin position="230"/>
        <end position="267"/>
    </location>
</feature>
<sequence>MASVGLMTENVHLPKQKHIQADDLEVIEAGKSLKVHTDKPHLVSLGGGRLSTAVTLFPISEGRTYVGTEYAPTTPDVVIQGTGVEAEHCFIENVNGIVTIHPKAEQTAVDGIRIDKPSRLVQGSTICLGRSTYFRFNHPQEAEMMKRIMPNLRISVTPINFMPEKEHNSFPSSSLPIKKNDALSMHSDVDSEDFMKKVSKFEYLAHSNAVSPTEHHQHWFVRDGIRSSSASETSSVHSYRQENYTKNTPNYSKSPPPVAPKPASGAKGGKILSVTKLDPQISPKVFLPTTAASNTDKNRILSCPNVMGKRRSSLEELQVCQQQHQKVVEERIREQELEKQEQMRLEEILNICAEYERQTHRDKTNDTKEPAIQSETLTSLPTKSPVPSPVSPCLHVNRIKTNGSLPRDRTKSPVVEPANFNRKPVKSTSSEDELNRIFNFDSPSFTVISPSDSSSGSEKKPVVYSTYPQSPRTRIKTVVNKERFDNSLEKYSVIANKAAIETADEVFLSETRFKKPQREFQMSSNLIQEETSILRQQKNMVVRQITSIRHRTLDLDNQEDDVISELEIEYALLEGEYQNLGDKNRCDEELLSALRQRELQVNREMEFARENEHHNNNSARMRLEEMEEILRKLECNLDGQPEGSPERDQLLTQIKHQHEIVESERKLFEDLEFQQLEHDAHREEEREQIVRELMALEEQIQKRRIEIHEIEVQKEEVANQVKQERQMALSERQKLANLLKMERDKLATVDTKLKALTALDNTSHCDSDQSSQSSDEGEIEITAKSPTLLSHERKNFMVQNGGKNIQKRGGLVFEEEAVNNINTNSFSSFDSGTSSGASSDVQSD</sequence>
<feature type="region of interest" description="Disordered" evidence="2">
    <location>
        <begin position="358"/>
        <end position="428"/>
    </location>
</feature>
<feature type="region of interest" description="Disordered" evidence="2">
    <location>
        <begin position="823"/>
        <end position="844"/>
    </location>
</feature>
<reference evidence="5" key="1">
    <citation type="submission" date="2011-05" db="EMBL/GenBank/DDBJ databases">
        <authorList>
            <person name="Richards S.R."/>
            <person name="Qu J."/>
            <person name="Jiang H."/>
            <person name="Jhangiani S.N."/>
            <person name="Agravi P."/>
            <person name="Goodspeed R."/>
            <person name="Gross S."/>
            <person name="Mandapat C."/>
            <person name="Jackson L."/>
            <person name="Mathew T."/>
            <person name="Pu L."/>
            <person name="Thornton R."/>
            <person name="Saada N."/>
            <person name="Wilczek-Boney K.B."/>
            <person name="Lee S."/>
            <person name="Kovar C."/>
            <person name="Wu Y."/>
            <person name="Scherer S.E."/>
            <person name="Worley K.C."/>
            <person name="Muzny D.M."/>
            <person name="Gibbs R."/>
        </authorList>
    </citation>
    <scope>NUCLEOTIDE SEQUENCE</scope>
    <source>
        <strain evidence="5">Brora</strain>
    </source>
</reference>
<dbReference type="PANTHER" id="PTHR12156:SF5">
    <property type="entry name" value="FI18040P1"/>
    <property type="match status" value="1"/>
</dbReference>
<keyword evidence="1" id="KW-0175">Coiled coil</keyword>
<feature type="coiled-coil region" evidence="1">
    <location>
        <begin position="686"/>
        <end position="738"/>
    </location>
</feature>
<feature type="compositionally biased region" description="Basic and acidic residues" evidence="2">
    <location>
        <begin position="358"/>
        <end position="369"/>
    </location>
</feature>
<dbReference type="Pfam" id="PF00498">
    <property type="entry name" value="FHA"/>
    <property type="match status" value="1"/>
</dbReference>
<organism evidence="4 5">
    <name type="scientific">Strigamia maritima</name>
    <name type="common">European centipede</name>
    <name type="synonym">Geophilus maritimus</name>
    <dbReference type="NCBI Taxonomy" id="126957"/>
    <lineage>
        <taxon>Eukaryota</taxon>
        <taxon>Metazoa</taxon>
        <taxon>Ecdysozoa</taxon>
        <taxon>Arthropoda</taxon>
        <taxon>Myriapoda</taxon>
        <taxon>Chilopoda</taxon>
        <taxon>Pleurostigmophora</taxon>
        <taxon>Geophilomorpha</taxon>
        <taxon>Linotaeniidae</taxon>
        <taxon>Strigamia</taxon>
    </lineage>
</organism>
<dbReference type="InterPro" id="IPR052212">
    <property type="entry name" value="PH-like_domain"/>
</dbReference>
<feature type="region of interest" description="Disordered" evidence="2">
    <location>
        <begin position="762"/>
        <end position="786"/>
    </location>
</feature>
<dbReference type="AlphaFoldDB" id="T1JL92"/>
<feature type="coiled-coil region" evidence="1">
    <location>
        <begin position="563"/>
        <end position="636"/>
    </location>
</feature>
<dbReference type="PhylomeDB" id="T1JL92"/>
<evidence type="ECO:0000259" key="3">
    <source>
        <dbReference type="Pfam" id="PF00498"/>
    </source>
</evidence>
<dbReference type="eggNOG" id="ENOG502QPZY">
    <property type="taxonomic scope" value="Eukaryota"/>
</dbReference>
<protein>
    <recommendedName>
        <fullName evidence="3">FHA domain-containing protein</fullName>
    </recommendedName>
</protein>
<dbReference type="OMA" id="ICAEYER"/>
<dbReference type="CDD" id="cd22713">
    <property type="entry name" value="FHA_PHLB1"/>
    <property type="match status" value="1"/>
</dbReference>
<accession>T1JL92</accession>
<dbReference type="HOGENOM" id="CLU_337598_0_0_1"/>
<evidence type="ECO:0000256" key="1">
    <source>
        <dbReference type="SAM" id="Coils"/>
    </source>
</evidence>
<evidence type="ECO:0000313" key="5">
    <source>
        <dbReference type="Proteomes" id="UP000014500"/>
    </source>
</evidence>
<dbReference type="PANTHER" id="PTHR12156">
    <property type="entry name" value="PLECKSTRIN HOMOLOGY-LIKE DOMAIN, FAMILY B, MEMBER 3"/>
    <property type="match status" value="1"/>
</dbReference>
<dbReference type="EMBL" id="JH431720">
    <property type="status" value="NOT_ANNOTATED_CDS"/>
    <property type="molecule type" value="Genomic_DNA"/>
</dbReference>
<feature type="region of interest" description="Disordered" evidence="2">
    <location>
        <begin position="448"/>
        <end position="468"/>
    </location>
</feature>